<name>A0A563VNL4_9CYAN</name>
<feature type="transmembrane region" description="Helical" evidence="2">
    <location>
        <begin position="581"/>
        <end position="602"/>
    </location>
</feature>
<dbReference type="Gene3D" id="1.10.287.110">
    <property type="entry name" value="DnaJ domain"/>
    <property type="match status" value="1"/>
</dbReference>
<dbReference type="SUPFAM" id="SSF46565">
    <property type="entry name" value="Chaperone J-domain"/>
    <property type="match status" value="1"/>
</dbReference>
<gene>
    <name evidence="4" type="ORF">H1P_1790006</name>
</gene>
<feature type="compositionally biased region" description="Basic residues" evidence="1">
    <location>
        <begin position="564"/>
        <end position="573"/>
    </location>
</feature>
<dbReference type="InterPro" id="IPR057137">
    <property type="entry name" value="CDP1-like_a_solenoid_2"/>
</dbReference>
<proteinExistence type="predicted"/>
<dbReference type="InterPro" id="IPR058032">
    <property type="entry name" value="CDP1-like_a_solenoid_1"/>
</dbReference>
<dbReference type="InterPro" id="IPR025344">
    <property type="entry name" value="CDP1-like_IMS"/>
</dbReference>
<keyword evidence="2" id="KW-0812">Transmembrane</keyword>
<reference evidence="4 5" key="1">
    <citation type="submission" date="2019-01" db="EMBL/GenBank/DDBJ databases">
        <authorList>
            <person name="Brito A."/>
        </authorList>
    </citation>
    <scope>NUCLEOTIDE SEQUENCE [LARGE SCALE GENOMIC DNA]</scope>
    <source>
        <strain evidence="4">1</strain>
    </source>
</reference>
<keyword evidence="2" id="KW-0472">Membrane</keyword>
<sequence length="781" mass="88066">MRITLDYYRILSVPIQADSEQLDRAYEDRLQQQPCHEYSEYAIAAKKKLLEQAHTVLSNAETRAEYDASFFTPLTSDSLSPQNTVAESENTTISTKPLTVSPYIEIEPEFFIGALMILNELAEYEIVLRLGTDCLNNEEQAQRTKSSQSATSPTTTKTCSITEQKPDILLCLALSYLELSREQWRRNEFEHAAISGQMGLKLLQQEKSLFPRLQAEIAEELNLLKPYRVLELLGKNPPGSSLRFKGLQLLQEMLLQREGIEGIDRDPSGLKSDQFLCFIQQIRTYLTLQEQKDVFLAEAKRGSHPGSCVAAYALIAEGYAQKKPSSILEAQKILQELSDRYNTHWERAICALLLGQTTKSQEIIRQITENNTLELIQKRSENAPDLLPGLCFYGEQWLQQQVLAQFQDLRSIKITLAQYFSDRDVQAYLDQVFPVTHNNHQTASSQSSHQEITKLKKEQNRLYQLFPWLGNKKTARQASFNKTPSSSQTTSSEVQLPQTSSRLAGTRTDNQIQPYPNVSHNSQSIKLFKGHNSSLPKSASTPTQSSLKTKHQIKPGQKTASPPKSKKRIKRNQKSSASKKYLRYGLFLAGLTAIIGTLGFAVTKRYLQQIVVESVAPLPSPQSTPKTPAVSKNSAVATTPKVTVTKPKTTAALTTESAHKVIQKWLDSKAAALGQEYQTDRLNSILTDSLLTQWRDSSAYYQQNNIYRQFEHGLKIRSVKINPENSDLATVEAEVKEVAKHYQQGQLNQSQSYQGNLVVGYELIRQNNTWLIKNSKVLQSL</sequence>
<dbReference type="PANTHER" id="PTHR33925:SF1">
    <property type="entry name" value="PROTEIN ACCUMULATION AND REPLICATION OF CHLOROPLASTS 6, CHLOROPLASTIC"/>
    <property type="match status" value="1"/>
</dbReference>
<evidence type="ECO:0000313" key="4">
    <source>
        <dbReference type="EMBL" id="VEP13018.1"/>
    </source>
</evidence>
<dbReference type="InterPro" id="IPR044685">
    <property type="entry name" value="CPD1-like"/>
</dbReference>
<evidence type="ECO:0000313" key="5">
    <source>
        <dbReference type="Proteomes" id="UP000320055"/>
    </source>
</evidence>
<evidence type="ECO:0000256" key="2">
    <source>
        <dbReference type="SAM" id="Phobius"/>
    </source>
</evidence>
<accession>A0A563VNL4</accession>
<keyword evidence="2" id="KW-1133">Transmembrane helix</keyword>
<dbReference type="Pfam" id="PF23468">
    <property type="entry name" value="ARC6"/>
    <property type="match status" value="1"/>
</dbReference>
<protein>
    <submittedName>
        <fullName evidence="4">DnaJ-class molecular chaperone with C-terminal Zn finger domain</fullName>
    </submittedName>
</protein>
<feature type="region of interest" description="Disordered" evidence="1">
    <location>
        <begin position="476"/>
        <end position="576"/>
    </location>
</feature>
<evidence type="ECO:0000259" key="3">
    <source>
        <dbReference type="PROSITE" id="PS50076"/>
    </source>
</evidence>
<dbReference type="InterPro" id="IPR001623">
    <property type="entry name" value="DnaJ_domain"/>
</dbReference>
<organism evidence="4 5">
    <name type="scientific">Hyella patelloides LEGE 07179</name>
    <dbReference type="NCBI Taxonomy" id="945734"/>
    <lineage>
        <taxon>Bacteria</taxon>
        <taxon>Bacillati</taxon>
        <taxon>Cyanobacteriota</taxon>
        <taxon>Cyanophyceae</taxon>
        <taxon>Pleurocapsales</taxon>
        <taxon>Hyellaceae</taxon>
        <taxon>Hyella</taxon>
    </lineage>
</organism>
<dbReference type="PANTHER" id="PTHR33925">
    <property type="entry name" value="PLASTID DIVISION PROTEIN CDP1, CHLOROPLASTIC-RELATED"/>
    <property type="match status" value="1"/>
</dbReference>
<feature type="compositionally biased region" description="Polar residues" evidence="1">
    <location>
        <begin position="476"/>
        <end position="547"/>
    </location>
</feature>
<dbReference type="Proteomes" id="UP000320055">
    <property type="component" value="Unassembled WGS sequence"/>
</dbReference>
<dbReference type="EMBL" id="CAACVJ010000089">
    <property type="protein sequence ID" value="VEP13018.1"/>
    <property type="molecule type" value="Genomic_DNA"/>
</dbReference>
<dbReference type="CDD" id="cd06257">
    <property type="entry name" value="DnaJ"/>
    <property type="match status" value="1"/>
</dbReference>
<dbReference type="Pfam" id="PF25515">
    <property type="entry name" value="Arm_PDR"/>
    <property type="match status" value="1"/>
</dbReference>
<dbReference type="PROSITE" id="PS50076">
    <property type="entry name" value="DNAJ_2"/>
    <property type="match status" value="1"/>
</dbReference>
<dbReference type="AlphaFoldDB" id="A0A563VNL4"/>
<evidence type="ECO:0000256" key="1">
    <source>
        <dbReference type="SAM" id="MobiDB-lite"/>
    </source>
</evidence>
<dbReference type="OrthoDB" id="415891at2"/>
<dbReference type="Pfam" id="PF13355">
    <property type="entry name" value="ARC6-like_IMS"/>
    <property type="match status" value="1"/>
</dbReference>
<keyword evidence="5" id="KW-1185">Reference proteome</keyword>
<feature type="domain" description="J" evidence="3">
    <location>
        <begin position="6"/>
        <end position="70"/>
    </location>
</feature>
<dbReference type="RefSeq" id="WP_144871228.1">
    <property type="nucleotide sequence ID" value="NZ_LR213929.1"/>
</dbReference>
<dbReference type="InterPro" id="IPR036869">
    <property type="entry name" value="J_dom_sf"/>
</dbReference>